<dbReference type="PANTHER" id="PTHR30411">
    <property type="entry name" value="CYTOPLASMIC PROTEIN"/>
    <property type="match status" value="1"/>
</dbReference>
<dbReference type="AlphaFoldDB" id="A0A1M4X6J3"/>
<feature type="domain" description="YbaK/aminoacyl-tRNA synthetase-associated" evidence="1">
    <location>
        <begin position="24"/>
        <end position="142"/>
    </location>
</feature>
<evidence type="ECO:0000259" key="1">
    <source>
        <dbReference type="Pfam" id="PF04073"/>
    </source>
</evidence>
<gene>
    <name evidence="2" type="ORF">SAMN02745206_00993</name>
</gene>
<reference evidence="3" key="1">
    <citation type="submission" date="2016-11" db="EMBL/GenBank/DDBJ databases">
        <authorList>
            <person name="Varghese N."/>
            <person name="Submissions S."/>
        </authorList>
    </citation>
    <scope>NUCLEOTIDE SEQUENCE [LARGE SCALE GENOMIC DNA]</scope>
    <source>
        <strain evidence="3">DSM 9756</strain>
    </source>
</reference>
<dbReference type="InterPro" id="IPR036754">
    <property type="entry name" value="YbaK/aa-tRNA-synt-asso_dom_sf"/>
</dbReference>
<dbReference type="STRING" id="1121391.SAMN02745206_00993"/>
<dbReference type="Gene3D" id="3.90.960.10">
    <property type="entry name" value="YbaK/aminoacyl-tRNA synthetase-associated domain"/>
    <property type="match status" value="1"/>
</dbReference>
<evidence type="ECO:0000313" key="3">
    <source>
        <dbReference type="Proteomes" id="UP000184076"/>
    </source>
</evidence>
<dbReference type="PANTHER" id="PTHR30411:SF1">
    <property type="entry name" value="CYTOPLASMIC PROTEIN"/>
    <property type="match status" value="1"/>
</dbReference>
<dbReference type="EMBL" id="FQVB01000008">
    <property type="protein sequence ID" value="SHE89066.1"/>
    <property type="molecule type" value="Genomic_DNA"/>
</dbReference>
<dbReference type="InterPro" id="IPR007214">
    <property type="entry name" value="YbaK/aa-tRNA-synth-assoc-dom"/>
</dbReference>
<dbReference type="GO" id="GO:0002161">
    <property type="term" value="F:aminoacyl-tRNA deacylase activity"/>
    <property type="evidence" value="ECO:0007669"/>
    <property type="project" value="InterPro"/>
</dbReference>
<dbReference type="Proteomes" id="UP000184076">
    <property type="component" value="Unassembled WGS sequence"/>
</dbReference>
<dbReference type="RefSeq" id="WP_073037550.1">
    <property type="nucleotide sequence ID" value="NZ_FQVB01000008.1"/>
</dbReference>
<evidence type="ECO:0000313" key="2">
    <source>
        <dbReference type="EMBL" id="SHE89066.1"/>
    </source>
</evidence>
<protein>
    <submittedName>
        <fullName evidence="2">Cys-tRNA(Pro) deacylase, prolyl-tRNA editing enzyme YbaK/EbsC</fullName>
    </submittedName>
</protein>
<dbReference type="SUPFAM" id="SSF55826">
    <property type="entry name" value="YbaK/ProRS associated domain"/>
    <property type="match status" value="1"/>
</dbReference>
<dbReference type="OrthoDB" id="8536235at2"/>
<organism evidence="2 3">
    <name type="scientific">Desulfacinum infernum DSM 9756</name>
    <dbReference type="NCBI Taxonomy" id="1121391"/>
    <lineage>
        <taxon>Bacteria</taxon>
        <taxon>Pseudomonadati</taxon>
        <taxon>Thermodesulfobacteriota</taxon>
        <taxon>Syntrophobacteria</taxon>
        <taxon>Syntrophobacterales</taxon>
        <taxon>Syntrophobacteraceae</taxon>
        <taxon>Desulfacinum</taxon>
    </lineage>
</organism>
<accession>A0A1M4X6J3</accession>
<dbReference type="Pfam" id="PF04073">
    <property type="entry name" value="tRNA_edit"/>
    <property type="match status" value="1"/>
</dbReference>
<proteinExistence type="predicted"/>
<name>A0A1M4X6J3_9BACT</name>
<dbReference type="CDD" id="cd04333">
    <property type="entry name" value="ProX_deacylase"/>
    <property type="match status" value="1"/>
</dbReference>
<sequence>MPTIEDVKAFLQEKGIEVWEFDQWTPTSELAARAVGCSVAEIAKSILFLVGDRPVVVVTCGDVKVKGSLLKKAAGLTGKVRLPKEDEVLRHTGYAPGGVCPFLLPDHVTVVVDSSMRRFPRVYAAAGNDRSAVPVTVDQLLEITGGLEASVCQDHNHGP</sequence>
<keyword evidence="3" id="KW-1185">Reference proteome</keyword>